<name>A0A3S3UGK0_9BACT</name>
<feature type="non-terminal residue" evidence="1">
    <location>
        <position position="116"/>
    </location>
</feature>
<gene>
    <name evidence="1" type="ORF">VT98_10137</name>
</gene>
<organism evidence="1 2">
    <name type="scientific">Candidatus Electrothrix communis</name>
    <dbReference type="NCBI Taxonomy" id="1859133"/>
    <lineage>
        <taxon>Bacteria</taxon>
        <taxon>Pseudomonadati</taxon>
        <taxon>Thermodesulfobacteriota</taxon>
        <taxon>Desulfobulbia</taxon>
        <taxon>Desulfobulbales</taxon>
        <taxon>Desulfobulbaceae</taxon>
        <taxon>Candidatus Electrothrix</taxon>
    </lineage>
</organism>
<sequence length="116" mass="13363">MKQHSDTKYTSCKKTGLLPIVLLFLLAPPLVAPGYTDTDRQHTGDHASTPKKNLWLKRLHFSITGLQLDFEELNETMTISPLDRFIPSSDQPWTIDWQQDMFYGSLVYDFFDAPQT</sequence>
<dbReference type="Proteomes" id="UP000288086">
    <property type="component" value="Unassembled WGS sequence"/>
</dbReference>
<reference evidence="1 2" key="1">
    <citation type="submission" date="2017-01" db="EMBL/GenBank/DDBJ databases">
        <title>The cable genome- insights into the physiology and evolution of filamentous bacteria capable of sulfide oxidation via long distance electron transfer.</title>
        <authorList>
            <person name="Schreiber L."/>
            <person name="Bjerg J.T."/>
            <person name="Boggild A."/>
            <person name="Van De Vossenberg J."/>
            <person name="Meysman F."/>
            <person name="Nielsen L.P."/>
            <person name="Schramm A."/>
            <person name="Kjeldsen K.U."/>
        </authorList>
    </citation>
    <scope>NUCLEOTIDE SEQUENCE [LARGE SCALE GENOMIC DNA]</scope>
    <source>
        <strain evidence="1">A1</strain>
    </source>
</reference>
<comment type="caution">
    <text evidence="1">The sequence shown here is derived from an EMBL/GenBank/DDBJ whole genome shotgun (WGS) entry which is preliminary data.</text>
</comment>
<keyword evidence="2" id="KW-1185">Reference proteome</keyword>
<evidence type="ECO:0000313" key="1">
    <source>
        <dbReference type="EMBL" id="RWX49741.1"/>
    </source>
</evidence>
<evidence type="ECO:0000313" key="2">
    <source>
        <dbReference type="Proteomes" id="UP000288086"/>
    </source>
</evidence>
<dbReference type="AlphaFoldDB" id="A0A3S3UGK0"/>
<proteinExistence type="predicted"/>
<protein>
    <submittedName>
        <fullName evidence="1">Uncharacterized protein</fullName>
    </submittedName>
</protein>
<dbReference type="EMBL" id="MTKP01000013">
    <property type="protein sequence ID" value="RWX49741.1"/>
    <property type="molecule type" value="Genomic_DNA"/>
</dbReference>
<accession>A0A3S3UGK0</accession>